<evidence type="ECO:0000256" key="2">
    <source>
        <dbReference type="ARBA" id="ARBA00023002"/>
    </source>
</evidence>
<dbReference type="Proteomes" id="UP000326565">
    <property type="component" value="Unassembled WGS sequence"/>
</dbReference>
<protein>
    <submittedName>
        <fullName evidence="3">Short-chain dehydrogenase/reductase</fullName>
    </submittedName>
</protein>
<dbReference type="PANTHER" id="PTHR43157">
    <property type="entry name" value="PHOSPHATIDYLINOSITOL-GLYCAN BIOSYNTHESIS CLASS F PROTEIN-RELATED"/>
    <property type="match status" value="1"/>
</dbReference>
<dbReference type="InterPro" id="IPR036291">
    <property type="entry name" value="NAD(P)-bd_dom_sf"/>
</dbReference>
<dbReference type="GO" id="GO:0016491">
    <property type="term" value="F:oxidoreductase activity"/>
    <property type="evidence" value="ECO:0007669"/>
    <property type="project" value="UniProtKB-KW"/>
</dbReference>
<evidence type="ECO:0000313" key="4">
    <source>
        <dbReference type="Proteomes" id="UP000326565"/>
    </source>
</evidence>
<name>A0A5N5WIZ6_9EURO</name>
<dbReference type="EMBL" id="ML732393">
    <property type="protein sequence ID" value="KAB8068438.1"/>
    <property type="molecule type" value="Genomic_DNA"/>
</dbReference>
<evidence type="ECO:0000256" key="1">
    <source>
        <dbReference type="ARBA" id="ARBA00006484"/>
    </source>
</evidence>
<dbReference type="AlphaFoldDB" id="A0A5N5WIZ6"/>
<comment type="similarity">
    <text evidence="1">Belongs to the short-chain dehydrogenases/reductases (SDR) family.</text>
</comment>
<dbReference type="Gene3D" id="3.40.50.720">
    <property type="entry name" value="NAD(P)-binding Rossmann-like Domain"/>
    <property type="match status" value="1"/>
</dbReference>
<dbReference type="OrthoDB" id="542013at2759"/>
<dbReference type="PRINTS" id="PR00081">
    <property type="entry name" value="GDHRDH"/>
</dbReference>
<gene>
    <name evidence="3" type="ORF">BDV29DRAFT_184541</name>
</gene>
<reference evidence="3 4" key="1">
    <citation type="submission" date="2019-04" db="EMBL/GenBank/DDBJ databases">
        <title>Friends and foes A comparative genomics study of 23 Aspergillus species from section Flavi.</title>
        <authorList>
            <consortium name="DOE Joint Genome Institute"/>
            <person name="Kjaerbolling I."/>
            <person name="Vesth T."/>
            <person name="Frisvad J.C."/>
            <person name="Nybo J.L."/>
            <person name="Theobald S."/>
            <person name="Kildgaard S."/>
            <person name="Isbrandt T."/>
            <person name="Kuo A."/>
            <person name="Sato A."/>
            <person name="Lyhne E.K."/>
            <person name="Kogle M.E."/>
            <person name="Wiebenga A."/>
            <person name="Kun R.S."/>
            <person name="Lubbers R.J."/>
            <person name="Makela M.R."/>
            <person name="Barry K."/>
            <person name="Chovatia M."/>
            <person name="Clum A."/>
            <person name="Daum C."/>
            <person name="Haridas S."/>
            <person name="He G."/>
            <person name="LaButti K."/>
            <person name="Lipzen A."/>
            <person name="Mondo S."/>
            <person name="Riley R."/>
            <person name="Salamov A."/>
            <person name="Simmons B.A."/>
            <person name="Magnuson J.K."/>
            <person name="Henrissat B."/>
            <person name="Mortensen U.H."/>
            <person name="Larsen T.O."/>
            <person name="Devries R.P."/>
            <person name="Grigoriev I.V."/>
            <person name="Machida M."/>
            <person name="Baker S.E."/>
            <person name="Andersen M.R."/>
        </authorList>
    </citation>
    <scope>NUCLEOTIDE SEQUENCE [LARGE SCALE GENOMIC DNA]</scope>
    <source>
        <strain evidence="3 4">CBS 151.66</strain>
    </source>
</reference>
<sequence>MGFLYSQFFVRPTYPTGSYGGKTVIVTGSNVGLGKEAARHFARLGASRLILAVRSLDRGYAAKADIEATTRCDKDVIQVWQIDMGSYASVKKFAARVDAELDRVDIVIANAGVARLHYSVVEDNEEQITVNVVSTFLLTALLMPKLKATAARFNVRPNFSITTSEAHTHTDFPQRTAPEGQLFATINDKETALQHWSKQYPLSKMLEVFAVRAIGEKYPAEGFPVTINCLNPGLCHTELARDSPTWGFWFFKLIVARTAEVGSRTLVDAGSQGVDTHGEYLSDCRIAVPAALITSPEGKIVQENVWTELTQQLERIQPGVMKNF</sequence>
<dbReference type="PANTHER" id="PTHR43157:SF31">
    <property type="entry name" value="PHOSPHATIDYLINOSITOL-GLYCAN BIOSYNTHESIS CLASS F PROTEIN"/>
    <property type="match status" value="1"/>
</dbReference>
<evidence type="ECO:0000313" key="3">
    <source>
        <dbReference type="EMBL" id="KAB8068438.1"/>
    </source>
</evidence>
<organism evidence="3 4">
    <name type="scientific">Aspergillus leporis</name>
    <dbReference type="NCBI Taxonomy" id="41062"/>
    <lineage>
        <taxon>Eukaryota</taxon>
        <taxon>Fungi</taxon>
        <taxon>Dikarya</taxon>
        <taxon>Ascomycota</taxon>
        <taxon>Pezizomycotina</taxon>
        <taxon>Eurotiomycetes</taxon>
        <taxon>Eurotiomycetidae</taxon>
        <taxon>Eurotiales</taxon>
        <taxon>Aspergillaceae</taxon>
        <taxon>Aspergillus</taxon>
        <taxon>Aspergillus subgen. Circumdati</taxon>
    </lineage>
</organism>
<dbReference type="InterPro" id="IPR002347">
    <property type="entry name" value="SDR_fam"/>
</dbReference>
<proteinExistence type="inferred from homology"/>
<accession>A0A5N5WIZ6</accession>
<dbReference type="Pfam" id="PF00106">
    <property type="entry name" value="adh_short"/>
    <property type="match status" value="1"/>
</dbReference>
<keyword evidence="2" id="KW-0560">Oxidoreductase</keyword>
<dbReference type="SUPFAM" id="SSF51735">
    <property type="entry name" value="NAD(P)-binding Rossmann-fold domains"/>
    <property type="match status" value="1"/>
</dbReference>
<keyword evidence="4" id="KW-1185">Reference proteome</keyword>